<reference evidence="1 2" key="1">
    <citation type="submission" date="2014-08" db="EMBL/GenBank/DDBJ databases">
        <title>Whole genome shotgun sequence of Sphingomonas paucimobilis NBRC 13935.</title>
        <authorList>
            <person name="Hosoyama A."/>
            <person name="Hashimoto M."/>
            <person name="Hosoyama Y."/>
            <person name="Noguchi M."/>
            <person name="Uohara A."/>
            <person name="Ohji S."/>
            <person name="Katano-Makiyama Y."/>
            <person name="Ichikawa N."/>
            <person name="Kimura A."/>
            <person name="Yamazoe A."/>
            <person name="Fujita N."/>
        </authorList>
    </citation>
    <scope>NUCLEOTIDE SEQUENCE [LARGE SCALE GENOMIC DNA]</scope>
    <source>
        <strain evidence="1 2">NBRC 13935</strain>
    </source>
</reference>
<name>A0A0C9NHV8_SPHPI</name>
<dbReference type="InterPro" id="IPR024524">
    <property type="entry name" value="DUF3800"/>
</dbReference>
<gene>
    <name evidence="1" type="ORF">SP6_68_00110</name>
</gene>
<evidence type="ECO:0000313" key="1">
    <source>
        <dbReference type="EMBL" id="GAN15817.1"/>
    </source>
</evidence>
<dbReference type="Pfam" id="PF12686">
    <property type="entry name" value="DUF3800"/>
    <property type="match status" value="1"/>
</dbReference>
<organism evidence="1 2">
    <name type="scientific">Sphingomonas paucimobilis NBRC 13935</name>
    <dbReference type="NCBI Taxonomy" id="1219050"/>
    <lineage>
        <taxon>Bacteria</taxon>
        <taxon>Pseudomonadati</taxon>
        <taxon>Pseudomonadota</taxon>
        <taxon>Alphaproteobacteria</taxon>
        <taxon>Sphingomonadales</taxon>
        <taxon>Sphingomonadaceae</taxon>
        <taxon>Sphingomonas</taxon>
    </lineage>
</organism>
<comment type="caution">
    <text evidence="1">The sequence shown here is derived from an EMBL/GenBank/DDBJ whole genome shotgun (WGS) entry which is preliminary data.</text>
</comment>
<dbReference type="AlphaFoldDB" id="A0A0C9NHV8"/>
<dbReference type="Proteomes" id="UP000032025">
    <property type="component" value="Unassembled WGS sequence"/>
</dbReference>
<proteinExistence type="predicted"/>
<keyword evidence="2" id="KW-1185">Reference proteome</keyword>
<sequence length="277" mass="31082">MLYFAYLDEFGHIGPYVARDDPAYNDSPVFGLGGMILPYSSVRQFSTWFYQLKCNMLAWEIGQSGQHPATWEKKGSALFTSMNVEKYRQVRTAANRILNKIRASGGHVFYVGLEKNRPVAEFKAQALYLTVLGEAMKRLNQYADQNDADMVIVMDEHQDRDAILTRASQAMYGGPSPRRRIIEPPFQVESERYQTCQCADWLCGLVGRVGAYQARPDEWADMAWSQTYFQDRLDAASVRSSIRLQTAATEVETVEALPAVVDTGLAQPAPGNDDTPA</sequence>
<dbReference type="RefSeq" id="WP_018251243.1">
    <property type="nucleotide sequence ID" value="NZ_BBJS01000068.1"/>
</dbReference>
<evidence type="ECO:0000313" key="2">
    <source>
        <dbReference type="Proteomes" id="UP000032025"/>
    </source>
</evidence>
<dbReference type="EMBL" id="BBJS01000068">
    <property type="protein sequence ID" value="GAN15817.1"/>
    <property type="molecule type" value="Genomic_DNA"/>
</dbReference>
<accession>A0A0C9NHV8</accession>
<dbReference type="GeneID" id="93800001"/>
<protein>
    <submittedName>
        <fullName evidence="1">DNA, contig: SP668</fullName>
    </submittedName>
</protein>